<evidence type="ECO:0000313" key="2">
    <source>
        <dbReference type="EMBL" id="CAL6088476.1"/>
    </source>
</evidence>
<dbReference type="EMBL" id="CAXDID020000408">
    <property type="protein sequence ID" value="CAL6088476.1"/>
    <property type="molecule type" value="Genomic_DNA"/>
</dbReference>
<protein>
    <submittedName>
        <fullName evidence="2">Hypothetical_protein</fullName>
    </submittedName>
</protein>
<dbReference type="EMBL" id="CATOUU010000872">
    <property type="protein sequence ID" value="CAI9956325.1"/>
    <property type="molecule type" value="Genomic_DNA"/>
</dbReference>
<sequence length="132" mass="15383">MNNIKELTANKNTIIHLEVLQQLQYLQKVNVSYNKILDCSPLQFKNQHLDFKTNNQSKPKPKLILISKRMKNIFILEVAVQRINMLNKSNKAKQYKIQLQVKEIIQNTVYKQVQTTGQIAIAIQNLFSVNTM</sequence>
<proteinExistence type="predicted"/>
<reference evidence="2 3" key="2">
    <citation type="submission" date="2024-07" db="EMBL/GenBank/DDBJ databases">
        <authorList>
            <person name="Akdeniz Z."/>
        </authorList>
    </citation>
    <scope>NUCLEOTIDE SEQUENCE [LARGE SCALE GENOMIC DNA]</scope>
</reference>
<evidence type="ECO:0000313" key="1">
    <source>
        <dbReference type="EMBL" id="CAI9956325.1"/>
    </source>
</evidence>
<keyword evidence="3" id="KW-1185">Reference proteome</keyword>
<dbReference type="AlphaFoldDB" id="A0AA86QCN9"/>
<gene>
    <name evidence="1" type="ORF">HINF_LOCUS43970</name>
    <name evidence="2" type="ORF">HINF_LOCUS64146</name>
</gene>
<organism evidence="1">
    <name type="scientific">Hexamita inflata</name>
    <dbReference type="NCBI Taxonomy" id="28002"/>
    <lineage>
        <taxon>Eukaryota</taxon>
        <taxon>Metamonada</taxon>
        <taxon>Diplomonadida</taxon>
        <taxon>Hexamitidae</taxon>
        <taxon>Hexamitinae</taxon>
        <taxon>Hexamita</taxon>
    </lineage>
</organism>
<evidence type="ECO:0000313" key="3">
    <source>
        <dbReference type="Proteomes" id="UP001642409"/>
    </source>
</evidence>
<reference evidence="1" key="1">
    <citation type="submission" date="2023-06" db="EMBL/GenBank/DDBJ databases">
        <authorList>
            <person name="Kurt Z."/>
        </authorList>
    </citation>
    <scope>NUCLEOTIDE SEQUENCE</scope>
</reference>
<accession>A0AA86QCN9</accession>
<name>A0AA86QCN9_9EUKA</name>
<dbReference type="Proteomes" id="UP001642409">
    <property type="component" value="Unassembled WGS sequence"/>
</dbReference>
<comment type="caution">
    <text evidence="1">The sequence shown here is derived from an EMBL/GenBank/DDBJ whole genome shotgun (WGS) entry which is preliminary data.</text>
</comment>